<feature type="compositionally biased region" description="Basic and acidic residues" evidence="2">
    <location>
        <begin position="1648"/>
        <end position="1667"/>
    </location>
</feature>
<reference key="1">
    <citation type="journal article" date="2014" name="PLoS Genet.">
        <title>Signature Gene Expression Reveals Novel Clues to the Molecular Mechanisms of Dimorphic Transition in Penicillium marneffei.</title>
        <authorList>
            <person name="Yang E."/>
            <person name="Wang G."/>
            <person name="Cai J."/>
            <person name="Woo P.C."/>
            <person name="Lau S.K."/>
            <person name="Yuen K.-Y."/>
            <person name="Chow W.-N."/>
            <person name="Lin X."/>
        </authorList>
    </citation>
    <scope>NUCLEOTIDE SEQUENCE [LARGE SCALE GENOMIC DNA]</scope>
    <source>
        <strain>PM1</strain>
    </source>
</reference>
<feature type="compositionally biased region" description="Basic and acidic residues" evidence="2">
    <location>
        <begin position="1505"/>
        <end position="1525"/>
    </location>
</feature>
<evidence type="ECO:0000256" key="2">
    <source>
        <dbReference type="SAM" id="MobiDB-lite"/>
    </source>
</evidence>
<organism evidence="5">
    <name type="scientific">Talaromyces marneffei PM1</name>
    <dbReference type="NCBI Taxonomy" id="1077442"/>
    <lineage>
        <taxon>Eukaryota</taxon>
        <taxon>Fungi</taxon>
        <taxon>Dikarya</taxon>
        <taxon>Ascomycota</taxon>
        <taxon>Pezizomycotina</taxon>
        <taxon>Eurotiomycetes</taxon>
        <taxon>Eurotiomycetidae</taxon>
        <taxon>Eurotiales</taxon>
        <taxon>Trichocomaceae</taxon>
        <taxon>Talaromyces</taxon>
        <taxon>Talaromyces sect. Talaromyces</taxon>
    </lineage>
</organism>
<sequence>MAFFLTFFILFFSSLGPENLISRYMAGLTTSLPIGRIVGSLYGTAMVCGLSYIVDNFDEVYHQIIQPGKTYHQTIQTEKNDSHDFTSNGTCPAYVRDPLMSTKVEDPATDFWYSNMQIPAPYIQFDNAPWRHAAPDTRKVGAQASPEAFQKMMDFALFGILVYACLLTTFRVLQFIFGGKTTTRTRTDARSGSGDLGNQNLNNFQMILSIINSNNTAQSQANGLISTNLEEILSRMSNLSNIEERIGRRIQESNSELQRSSGDLRTRLEGFKELYTTDQHENNAKSDKVQSKLKTLESKIQALIRNYEELNELVKADDTNSRILSMSAKVEHISKLVETNDIKDGIQAVDEKIEQLSNGKIEALEEKIEKVNNANDKIKTLNDKFEDLNKFVRANNSDRKIQAFGASIEKLSHQASKALTVDSPQFKALDNRVFEVLNEVSEAPMEFLGLQESTQRLTLKIEIWEREIQKVSNTRGDFQTLEIKIGEMQKDILTLTARRNDVQSLNEPLKKMQEELQMIKDISRKLQEIQKNISALLDNGGDVQSMTEKLDKMTQKINNMLEKVQDSSQKTPNIQEEVQQKHASAVSRLEADLQDLEKRLTSQDTRVDVMNEAHQKKLNTHEESLNSLRIDLDKIETENKRSLEDLRREISEVESNTGAIDDRVQHIANATVQSHINAYRDEVKDQLHDELKQLDLPTWSSRLESLIDQVNGFKQAVEQFIKDNLTEQLGKFDIKECKCSDVNLAGNTGDLEDSIKESMAEKCTDCEKKFETRIETVENNLEFFEGARANNGERLEEIDERVKGIEHQVEKTKEIFIEKFSLLIKSSHGEDQQECRDQKLDKFANNFKEQGLGYGISVLLDRVEGIQKRLKTLHKSVHGKTDILTEWPIIDQILAIQEELKLVWYGMPINSADTELLNFEGTATDNQKTAPSQQSTTTANETVGQQAPAPILSNAPMVPQHSSVSQPIFRYQAIGDPDEIPPEMLAILAYGPPSGDTPVSQNYQSNQPIPFTQTVPVLQTATTTEQVNVDQQAPLQQPPDDSPPATSDEQPTASQARPSNISGRKIKVPMSRKKPYHKQQPQQQLQPPTTDDTLSPQQQQSQQQQQPLVMEDIIDMSQLADMTMTEPTSQFTTTQPPPLPEVCPEPQANLEAEAQGKAQELSNFHNNYDDLFEEFGEIPGLSEKLDEEERKIKEEKRRKEEETRIEEEKRRDEEKILQRNVPLSLPGNVPAVDVPQNTQTETNQGASNIQGEPPTQERRTIPEVQRNVASPVETSMSVKTSEEQKKADETAGKKSASFSSSQQLSLSQSRWADIPNDSVPQGESSGSVKDSEQKQADETVKERPPPSKNSPSNGSQSAPKHADKAPQSKTTRNPAKASEDSRKAPGAVRITKLPGPTRPLPLPFTGQSMSWSALVDKQKGQAPQTQIATSPRKTSGEQKGAGQTAKKSLQSQGPSLGDNRQAQSKDNAASKSEATSDPVEESSNREVRHQAVIEGFSKYKGTPLSERKNFERGELSTPEKQKAPRDGTASNPAKGSDDREVRHQAVPEGVSKYRGTPLSESRWADPPDGEKSSKKEETPEAVKKGSSTTTKEKTLNEESLVTPEKQKAPRDGTASNPAKGSDDREVRHQAVPEGVSKYRGTPLSESRWAVKSEEQEESTKTPTRDARSSPSGTAVKALEKAYSNAKGKGKSVDANIPATPAKQKEVALKAEARSNPAEEPSNEEERFEAVKGAWETIKGKSLSESRWADKIDEKENTTSTPKNDAESSPSGGSKGSEGRYKDKSRGKQGRSGRR</sequence>
<comment type="caution">
    <text evidence="5">The sequence shown here is derived from an EMBL/GenBank/DDBJ whole genome shotgun (WGS) entry which is preliminary data.</text>
</comment>
<dbReference type="PANTHER" id="PTHR43941">
    <property type="entry name" value="STRUCTURAL MAINTENANCE OF CHROMOSOMES PROTEIN 2"/>
    <property type="match status" value="1"/>
</dbReference>
<feature type="signal peptide" evidence="4">
    <location>
        <begin position="1"/>
        <end position="17"/>
    </location>
</feature>
<feature type="region of interest" description="Disordered" evidence="2">
    <location>
        <begin position="1182"/>
        <end position="1794"/>
    </location>
</feature>
<evidence type="ECO:0000256" key="1">
    <source>
        <dbReference type="SAM" id="Coils"/>
    </source>
</evidence>
<proteinExistence type="predicted"/>
<dbReference type="PANTHER" id="PTHR43941:SF1">
    <property type="entry name" value="STRUCTURAL MAINTENANCE OF CHROMOSOMES PROTEIN 2"/>
    <property type="match status" value="1"/>
</dbReference>
<gene>
    <name evidence="5" type="ORF">GQ26_0350670</name>
</gene>
<feature type="compositionally biased region" description="Polar residues" evidence="2">
    <location>
        <begin position="1445"/>
        <end position="1475"/>
    </location>
</feature>
<accession>A0A093V0G9</accession>
<keyword evidence="1" id="KW-0175">Coiled coil</keyword>
<feature type="compositionally biased region" description="Basic and acidic residues" evidence="2">
    <location>
        <begin position="1280"/>
        <end position="1292"/>
    </location>
</feature>
<feature type="compositionally biased region" description="Basic and acidic residues" evidence="2">
    <location>
        <begin position="1737"/>
        <end position="1756"/>
    </location>
</feature>
<feature type="compositionally biased region" description="Polar residues" evidence="2">
    <location>
        <begin position="1421"/>
        <end position="1433"/>
    </location>
</feature>
<feature type="compositionally biased region" description="Basic and acidic residues" evidence="2">
    <location>
        <begin position="1702"/>
        <end position="1712"/>
    </location>
</feature>
<feature type="region of interest" description="Disordered" evidence="2">
    <location>
        <begin position="988"/>
        <end position="1008"/>
    </location>
</feature>
<feature type="compositionally biased region" description="Basic residues" evidence="2">
    <location>
        <begin position="1064"/>
        <end position="1077"/>
    </location>
</feature>
<feature type="compositionally biased region" description="Basic and acidic residues" evidence="2">
    <location>
        <begin position="1620"/>
        <end position="1630"/>
    </location>
</feature>
<feature type="compositionally biased region" description="Low complexity" evidence="2">
    <location>
        <begin position="1295"/>
        <end position="1309"/>
    </location>
</feature>
<dbReference type="GO" id="GO:0003682">
    <property type="term" value="F:chromatin binding"/>
    <property type="evidence" value="ECO:0007669"/>
    <property type="project" value="TreeGrafter"/>
</dbReference>
<dbReference type="GO" id="GO:0007076">
    <property type="term" value="P:mitotic chromosome condensation"/>
    <property type="evidence" value="ECO:0007669"/>
    <property type="project" value="TreeGrafter"/>
</dbReference>
<keyword evidence="3" id="KW-0472">Membrane</keyword>
<feature type="compositionally biased region" description="Polar residues" evidence="2">
    <location>
        <begin position="1045"/>
        <end position="1062"/>
    </location>
</feature>
<name>A0A093V0G9_TALMA</name>
<feature type="compositionally biased region" description="Polar residues" evidence="2">
    <location>
        <begin position="1235"/>
        <end position="1250"/>
    </location>
</feature>
<feature type="compositionally biased region" description="Basic and acidic residues" evidence="2">
    <location>
        <begin position="1329"/>
        <end position="1345"/>
    </location>
</feature>
<feature type="compositionally biased region" description="Polar residues" evidence="2">
    <location>
        <begin position="997"/>
        <end position="1008"/>
    </location>
</feature>
<feature type="compositionally biased region" description="Polar residues" evidence="2">
    <location>
        <begin position="1318"/>
        <end position="1328"/>
    </location>
</feature>
<feature type="compositionally biased region" description="Low complexity" evidence="2">
    <location>
        <begin position="1079"/>
        <end position="1108"/>
    </location>
</feature>
<feature type="compositionally biased region" description="Basic and acidic residues" evidence="2">
    <location>
        <begin position="1562"/>
        <end position="1583"/>
    </location>
</feature>
<feature type="coiled-coil region" evidence="1">
    <location>
        <begin position="509"/>
        <end position="656"/>
    </location>
</feature>
<keyword evidence="3" id="KW-0812">Transmembrane</keyword>
<feature type="chain" id="PRO_5001888184" evidence="4">
    <location>
        <begin position="18"/>
        <end position="1794"/>
    </location>
</feature>
<dbReference type="GO" id="GO:0000793">
    <property type="term" value="C:condensed chromosome"/>
    <property type="evidence" value="ECO:0007669"/>
    <property type="project" value="TreeGrafter"/>
</dbReference>
<evidence type="ECO:0000256" key="4">
    <source>
        <dbReference type="SAM" id="SignalP"/>
    </source>
</evidence>
<evidence type="ECO:0000313" key="5">
    <source>
        <dbReference type="EMBL" id="KFX43474.1"/>
    </source>
</evidence>
<feature type="compositionally biased region" description="Basic and acidic residues" evidence="2">
    <location>
        <begin position="1482"/>
        <end position="1491"/>
    </location>
</feature>
<dbReference type="HOGENOM" id="CLU_240260_0_0_1"/>
<keyword evidence="3" id="KW-1133">Transmembrane helix</keyword>
<feature type="compositionally biased region" description="Basic and acidic residues" evidence="2">
    <location>
        <begin position="1535"/>
        <end position="1545"/>
    </location>
</feature>
<feature type="compositionally biased region" description="Basic and acidic residues" evidence="2">
    <location>
        <begin position="1183"/>
        <end position="1217"/>
    </location>
</feature>
<feature type="transmembrane region" description="Helical" evidence="3">
    <location>
        <begin position="33"/>
        <end position="54"/>
    </location>
</feature>
<reference evidence="5" key="2">
    <citation type="journal article" date="2014" name="PLoS Genet.">
        <title>Signature gene expression reveals novel clues to the molecular mechanisms of dimorphic transition in Penicillium marneffei.</title>
        <authorList>
            <person name="Yang E."/>
            <person name="Wang G."/>
            <person name="Cai J."/>
            <person name="Woo P.C."/>
            <person name="Lau S.K."/>
            <person name="Yuen K.-Y."/>
            <person name="Chow W.-N."/>
            <person name="Lin X."/>
        </authorList>
    </citation>
    <scope>NUCLEOTIDE SEQUENCE</scope>
    <source>
        <strain evidence="5">PM1</strain>
    </source>
</reference>
<feature type="coiled-coil region" evidence="1">
    <location>
        <begin position="286"/>
        <end position="320"/>
    </location>
</feature>
<keyword evidence="4" id="KW-0732">Signal</keyword>
<feature type="transmembrane region" description="Helical" evidence="3">
    <location>
        <begin position="155"/>
        <end position="177"/>
    </location>
</feature>
<protein>
    <submittedName>
        <fullName evidence="5">DNA double-strand break repair Rad50 ATPase</fullName>
    </submittedName>
</protein>
<dbReference type="GO" id="GO:0000796">
    <property type="term" value="C:condensin complex"/>
    <property type="evidence" value="ECO:0007669"/>
    <property type="project" value="TreeGrafter"/>
</dbReference>
<feature type="coiled-coil region" evidence="1">
    <location>
        <begin position="346"/>
        <end position="391"/>
    </location>
</feature>
<dbReference type="GO" id="GO:0000785">
    <property type="term" value="C:chromatin"/>
    <property type="evidence" value="ECO:0007669"/>
    <property type="project" value="TreeGrafter"/>
</dbReference>
<evidence type="ECO:0000256" key="3">
    <source>
        <dbReference type="SAM" id="Phobius"/>
    </source>
</evidence>
<feature type="compositionally biased region" description="Basic and acidic residues" evidence="2">
    <location>
        <begin position="1776"/>
        <end position="1785"/>
    </location>
</feature>
<dbReference type="EMBL" id="JPOX01000035">
    <property type="protein sequence ID" value="KFX43474.1"/>
    <property type="molecule type" value="Genomic_DNA"/>
</dbReference>
<feature type="compositionally biased region" description="Low complexity" evidence="2">
    <location>
        <begin position="1122"/>
        <end position="1134"/>
    </location>
</feature>
<feature type="region of interest" description="Disordered" evidence="2">
    <location>
        <begin position="1032"/>
        <end position="1165"/>
    </location>
</feature>